<dbReference type="InterPro" id="IPR003523">
    <property type="entry name" value="Transcription_factor_COE"/>
</dbReference>
<evidence type="ECO:0000256" key="7">
    <source>
        <dbReference type="ARBA" id="ARBA00023125"/>
    </source>
</evidence>
<comment type="caution">
    <text evidence="13">The sequence shown here is derived from an EMBL/GenBank/DDBJ whole genome shotgun (WGS) entry which is preliminary data.</text>
</comment>
<evidence type="ECO:0000256" key="2">
    <source>
        <dbReference type="ARBA" id="ARBA00010340"/>
    </source>
</evidence>
<dbReference type="GO" id="GO:0008270">
    <property type="term" value="F:zinc ion binding"/>
    <property type="evidence" value="ECO:0007669"/>
    <property type="project" value="UniProtKB-KW"/>
</dbReference>
<feature type="compositionally biased region" description="Low complexity" evidence="11">
    <location>
        <begin position="171"/>
        <end position="193"/>
    </location>
</feature>
<keyword evidence="10" id="KW-0217">Developmental protein</keyword>
<name>A0A5N5TNS0_9CRUS</name>
<feature type="non-terminal residue" evidence="13">
    <location>
        <position position="274"/>
    </location>
</feature>
<dbReference type="Pfam" id="PF16423">
    <property type="entry name" value="COE1_HLH"/>
    <property type="match status" value="1"/>
</dbReference>
<dbReference type="AlphaFoldDB" id="A0A5N5TNS0"/>
<accession>A0A5N5TNS0</accession>
<keyword evidence="3 10" id="KW-0479">Metal-binding</keyword>
<sequence length="274" mass="28197">HIPGVVEVTLSYKSKQFCKGSPGRFVYVSLTEPTIDYGFQRLQKLIPRHPGDPEKLPKEIILKRAADLAEALYSMPRNNQLALPAPRSPAMNQTSAMTGFNTYTGQLAVSVQDTANAQWGEDEYGRLQSLSSSSNMSGGGTTGGGGGPGGVPGSGLGMGTHYRGGIFSGLPSSSTPSSTSASTPAYSTPSSTSSVCSSAATAYGLNGYSVPTTPSISPSSAPPSNLVNMSSSSGIFNTSARMSGFMSSAFSSMGTFFSPCGSQASYAPPLVHSK</sequence>
<evidence type="ECO:0000256" key="9">
    <source>
        <dbReference type="ARBA" id="ARBA00023242"/>
    </source>
</evidence>
<keyword evidence="4 10" id="KW-0863">Zinc-finger</keyword>
<evidence type="ECO:0000313" key="13">
    <source>
        <dbReference type="EMBL" id="KAB7507810.1"/>
    </source>
</evidence>
<dbReference type="Gene3D" id="1.10.287.4280">
    <property type="match status" value="1"/>
</dbReference>
<organism evidence="13 14">
    <name type="scientific">Armadillidium nasatum</name>
    <dbReference type="NCBI Taxonomy" id="96803"/>
    <lineage>
        <taxon>Eukaryota</taxon>
        <taxon>Metazoa</taxon>
        <taxon>Ecdysozoa</taxon>
        <taxon>Arthropoda</taxon>
        <taxon>Crustacea</taxon>
        <taxon>Multicrustacea</taxon>
        <taxon>Malacostraca</taxon>
        <taxon>Eumalacostraca</taxon>
        <taxon>Peracarida</taxon>
        <taxon>Isopoda</taxon>
        <taxon>Oniscidea</taxon>
        <taxon>Crinocheta</taxon>
        <taxon>Armadillidiidae</taxon>
        <taxon>Armadillidium</taxon>
    </lineage>
</organism>
<dbReference type="GO" id="GO:0006355">
    <property type="term" value="P:regulation of DNA-templated transcription"/>
    <property type="evidence" value="ECO:0007669"/>
    <property type="project" value="InterPro"/>
</dbReference>
<dbReference type="EMBL" id="SEYY01000205">
    <property type="protein sequence ID" value="KAB7507810.1"/>
    <property type="molecule type" value="Genomic_DNA"/>
</dbReference>
<evidence type="ECO:0000256" key="1">
    <source>
        <dbReference type="ARBA" id="ARBA00004123"/>
    </source>
</evidence>
<feature type="compositionally biased region" description="Gly residues" evidence="11">
    <location>
        <begin position="137"/>
        <end position="158"/>
    </location>
</feature>
<dbReference type="GO" id="GO:0003677">
    <property type="term" value="F:DNA binding"/>
    <property type="evidence" value="ECO:0007669"/>
    <property type="project" value="UniProtKB-KW"/>
</dbReference>
<comment type="similarity">
    <text evidence="2 10">Belongs to the COE family.</text>
</comment>
<reference evidence="13 14" key="1">
    <citation type="journal article" date="2019" name="PLoS Biol.">
        <title>Sex chromosomes control vertical transmission of feminizing Wolbachia symbionts in an isopod.</title>
        <authorList>
            <person name="Becking T."/>
            <person name="Chebbi M.A."/>
            <person name="Giraud I."/>
            <person name="Moumen B."/>
            <person name="Laverre T."/>
            <person name="Caubet Y."/>
            <person name="Peccoud J."/>
            <person name="Gilbert C."/>
            <person name="Cordaux R."/>
        </authorList>
    </citation>
    <scope>NUCLEOTIDE SEQUENCE [LARGE SCALE GENOMIC DNA]</scope>
    <source>
        <strain evidence="13">ANa2</strain>
        <tissue evidence="13">Whole body excluding digestive tract and cuticle</tissue>
    </source>
</reference>
<evidence type="ECO:0000259" key="12">
    <source>
        <dbReference type="Pfam" id="PF16423"/>
    </source>
</evidence>
<keyword evidence="6 10" id="KW-0805">Transcription regulation</keyword>
<dbReference type="GO" id="GO:0005634">
    <property type="term" value="C:nucleus"/>
    <property type="evidence" value="ECO:0007669"/>
    <property type="project" value="UniProtKB-SubCell"/>
</dbReference>
<evidence type="ECO:0000256" key="6">
    <source>
        <dbReference type="ARBA" id="ARBA00023015"/>
    </source>
</evidence>
<dbReference type="Proteomes" id="UP000326759">
    <property type="component" value="Unassembled WGS sequence"/>
</dbReference>
<dbReference type="InterPro" id="IPR032201">
    <property type="entry name" value="COE_HLH"/>
</dbReference>
<keyword evidence="7 10" id="KW-0238">DNA-binding</keyword>
<keyword evidence="14" id="KW-1185">Reference proteome</keyword>
<keyword evidence="8 10" id="KW-0804">Transcription</keyword>
<dbReference type="OrthoDB" id="25246at2759"/>
<evidence type="ECO:0000313" key="14">
    <source>
        <dbReference type="Proteomes" id="UP000326759"/>
    </source>
</evidence>
<evidence type="ECO:0000256" key="10">
    <source>
        <dbReference type="RuleBase" id="RU004489"/>
    </source>
</evidence>
<gene>
    <name evidence="13" type="primary">kn</name>
    <name evidence="13" type="ORF">Anas_06074</name>
</gene>
<feature type="region of interest" description="Disordered" evidence="11">
    <location>
        <begin position="129"/>
        <end position="193"/>
    </location>
</feature>
<evidence type="ECO:0000256" key="3">
    <source>
        <dbReference type="ARBA" id="ARBA00022723"/>
    </source>
</evidence>
<comment type="subcellular location">
    <subcellularLocation>
        <location evidence="1 10">Nucleus</location>
    </subcellularLocation>
</comment>
<evidence type="ECO:0000256" key="4">
    <source>
        <dbReference type="ARBA" id="ARBA00022771"/>
    </source>
</evidence>
<feature type="domain" description="Transcription factor COE helix-loop-helix" evidence="12">
    <location>
        <begin position="30"/>
        <end position="73"/>
    </location>
</feature>
<evidence type="ECO:0000256" key="11">
    <source>
        <dbReference type="SAM" id="MobiDB-lite"/>
    </source>
</evidence>
<evidence type="ECO:0000256" key="8">
    <source>
        <dbReference type="ARBA" id="ARBA00023163"/>
    </source>
</evidence>
<keyword evidence="9 10" id="KW-0539">Nucleus</keyword>
<dbReference type="FunFam" id="1.10.287.4280:FF:000001">
    <property type="entry name" value="transcription factor COE1 isoform X2"/>
    <property type="match status" value="1"/>
</dbReference>
<dbReference type="PANTHER" id="PTHR10747">
    <property type="entry name" value="TRANSCRIPTION FACTOR COE FAMILY MEMBER"/>
    <property type="match status" value="1"/>
</dbReference>
<feature type="non-terminal residue" evidence="13">
    <location>
        <position position="1"/>
    </location>
</feature>
<keyword evidence="5 10" id="KW-0862">Zinc</keyword>
<protein>
    <submittedName>
        <fullName evidence="13">Transcription factor collier</fullName>
    </submittedName>
</protein>
<proteinExistence type="inferred from homology"/>
<evidence type="ECO:0000256" key="5">
    <source>
        <dbReference type="ARBA" id="ARBA00022833"/>
    </source>
</evidence>